<accession>A0A5B0Q9K6</accession>
<evidence type="ECO:0000313" key="2">
    <source>
        <dbReference type="Proteomes" id="UP000324748"/>
    </source>
</evidence>
<evidence type="ECO:0000313" key="1">
    <source>
        <dbReference type="EMBL" id="KAA1109966.1"/>
    </source>
</evidence>
<comment type="caution">
    <text evidence="1">The sequence shown here is derived from an EMBL/GenBank/DDBJ whole genome shotgun (WGS) entry which is preliminary data.</text>
</comment>
<organism evidence="1 2">
    <name type="scientific">Puccinia graminis f. sp. tritici</name>
    <dbReference type="NCBI Taxonomy" id="56615"/>
    <lineage>
        <taxon>Eukaryota</taxon>
        <taxon>Fungi</taxon>
        <taxon>Dikarya</taxon>
        <taxon>Basidiomycota</taxon>
        <taxon>Pucciniomycotina</taxon>
        <taxon>Pucciniomycetes</taxon>
        <taxon>Pucciniales</taxon>
        <taxon>Pucciniaceae</taxon>
        <taxon>Puccinia</taxon>
    </lineage>
</organism>
<keyword evidence="2" id="KW-1185">Reference proteome</keyword>
<reference evidence="1 2" key="1">
    <citation type="submission" date="2019-05" db="EMBL/GenBank/DDBJ databases">
        <title>Emergence of the Ug99 lineage of the wheat stem rust pathogen through somatic hybridization.</title>
        <authorList>
            <person name="Li F."/>
            <person name="Upadhyaya N.M."/>
            <person name="Sperschneider J."/>
            <person name="Matny O."/>
            <person name="Nguyen-Phuc H."/>
            <person name="Mago R."/>
            <person name="Raley C."/>
            <person name="Miller M.E."/>
            <person name="Silverstein K.A.T."/>
            <person name="Henningsen E."/>
            <person name="Hirsch C.D."/>
            <person name="Visser B."/>
            <person name="Pretorius Z.A."/>
            <person name="Steffenson B.J."/>
            <person name="Schwessinger B."/>
            <person name="Dodds P.N."/>
            <person name="Figueroa M."/>
        </authorList>
    </citation>
    <scope>NUCLEOTIDE SEQUENCE [LARGE SCALE GENOMIC DNA]</scope>
    <source>
        <strain evidence="1">21-0</strain>
    </source>
</reference>
<name>A0A5B0Q9K6_PUCGR</name>
<dbReference type="Proteomes" id="UP000324748">
    <property type="component" value="Unassembled WGS sequence"/>
</dbReference>
<protein>
    <submittedName>
        <fullName evidence="1">Uncharacterized protein</fullName>
    </submittedName>
</protein>
<sequence>MVLGSFCFMIEDMGKYAAQSHHLYSVDKPSGKRVLSTVLFNSCFGTISTKRAFRRLHCSRWNTPAPGLVKVAGSYEPMQPEIRQQCTMDKESTKWARCLPPLT</sequence>
<proteinExistence type="predicted"/>
<dbReference type="EMBL" id="VSWC01000027">
    <property type="protein sequence ID" value="KAA1109966.1"/>
    <property type="molecule type" value="Genomic_DNA"/>
</dbReference>
<gene>
    <name evidence="1" type="ORF">PGT21_004916</name>
</gene>
<dbReference type="AlphaFoldDB" id="A0A5B0Q9K6"/>